<dbReference type="AlphaFoldDB" id="A0AAN8XI29"/>
<evidence type="ECO:0000313" key="2">
    <source>
        <dbReference type="EMBL" id="KAK7080713.1"/>
    </source>
</evidence>
<dbReference type="Proteomes" id="UP001381693">
    <property type="component" value="Unassembled WGS sequence"/>
</dbReference>
<feature type="compositionally biased region" description="Polar residues" evidence="1">
    <location>
        <begin position="43"/>
        <end position="59"/>
    </location>
</feature>
<comment type="caution">
    <text evidence="2">The sequence shown here is derived from an EMBL/GenBank/DDBJ whole genome shotgun (WGS) entry which is preliminary data.</text>
</comment>
<feature type="compositionally biased region" description="Basic and acidic residues" evidence="1">
    <location>
        <begin position="86"/>
        <end position="97"/>
    </location>
</feature>
<proteinExistence type="predicted"/>
<dbReference type="EMBL" id="JAXCGZ010005816">
    <property type="protein sequence ID" value="KAK7080713.1"/>
    <property type="molecule type" value="Genomic_DNA"/>
</dbReference>
<feature type="compositionally biased region" description="Gly residues" evidence="1">
    <location>
        <begin position="102"/>
        <end position="123"/>
    </location>
</feature>
<feature type="region of interest" description="Disordered" evidence="1">
    <location>
        <begin position="15"/>
        <end position="137"/>
    </location>
</feature>
<evidence type="ECO:0000313" key="3">
    <source>
        <dbReference type="Proteomes" id="UP001381693"/>
    </source>
</evidence>
<protein>
    <submittedName>
        <fullName evidence="2">Uncharacterized protein</fullName>
    </submittedName>
</protein>
<evidence type="ECO:0000256" key="1">
    <source>
        <dbReference type="SAM" id="MobiDB-lite"/>
    </source>
</evidence>
<gene>
    <name evidence="2" type="ORF">SK128_006839</name>
</gene>
<name>A0AAN8XI29_HALRR</name>
<accession>A0AAN8XI29</accession>
<organism evidence="2 3">
    <name type="scientific">Halocaridina rubra</name>
    <name type="common">Hawaiian red shrimp</name>
    <dbReference type="NCBI Taxonomy" id="373956"/>
    <lineage>
        <taxon>Eukaryota</taxon>
        <taxon>Metazoa</taxon>
        <taxon>Ecdysozoa</taxon>
        <taxon>Arthropoda</taxon>
        <taxon>Crustacea</taxon>
        <taxon>Multicrustacea</taxon>
        <taxon>Malacostraca</taxon>
        <taxon>Eumalacostraca</taxon>
        <taxon>Eucarida</taxon>
        <taxon>Decapoda</taxon>
        <taxon>Pleocyemata</taxon>
        <taxon>Caridea</taxon>
        <taxon>Atyoidea</taxon>
        <taxon>Atyidae</taxon>
        <taxon>Halocaridina</taxon>
    </lineage>
</organism>
<keyword evidence="3" id="KW-1185">Reference proteome</keyword>
<feature type="compositionally biased region" description="Low complexity" evidence="1">
    <location>
        <begin position="23"/>
        <end position="32"/>
    </location>
</feature>
<reference evidence="2 3" key="1">
    <citation type="submission" date="2023-11" db="EMBL/GenBank/DDBJ databases">
        <title>Halocaridina rubra genome assembly.</title>
        <authorList>
            <person name="Smith C."/>
        </authorList>
    </citation>
    <scope>NUCLEOTIDE SEQUENCE [LARGE SCALE GENOMIC DNA]</scope>
    <source>
        <strain evidence="2">EP-1</strain>
        <tissue evidence="2">Whole</tissue>
    </source>
</reference>
<sequence length="163" mass="16901">MTYINGDCAGCVLGQLGGEEGVDASSDSAVSSLSPDEPWGTADLTTPSTDSGSRNQSGDYSGGNYRYGPEDPHRMPSGPLKKQHMFGRDKRYFHDNLPHVGAPGGVGSGSSSGVGGDVSGYGGHYPPPPGISSMEGATALDPSEMKYSCTMDFRSQGVFIRAT</sequence>